<dbReference type="EMBL" id="FNVD01000006">
    <property type="protein sequence ID" value="SEF89866.1"/>
    <property type="molecule type" value="Genomic_DNA"/>
</dbReference>
<keyword evidence="3" id="KW-1185">Reference proteome</keyword>
<name>A0A1H5VS78_9RHOB</name>
<evidence type="ECO:0000313" key="2">
    <source>
        <dbReference type="EMBL" id="SEF89866.1"/>
    </source>
</evidence>
<dbReference type="Proteomes" id="UP000236742">
    <property type="component" value="Unassembled WGS sequence"/>
</dbReference>
<reference evidence="2 3" key="1">
    <citation type="submission" date="2016-10" db="EMBL/GenBank/DDBJ databases">
        <authorList>
            <person name="de Groot N.N."/>
        </authorList>
    </citation>
    <scope>NUCLEOTIDE SEQUENCE [LARGE SCALE GENOMIC DNA]</scope>
    <source>
        <strain evidence="2 3">DSM 23413</strain>
    </source>
</reference>
<sequence>MALRHEKLTRHAPGNKKNLRGKPGSAAPYLGNNKVNTTRAAQPSGPPGGESAQYFTPAPMLTG</sequence>
<dbReference type="AlphaFoldDB" id="A0A1H5VS78"/>
<protein>
    <submittedName>
        <fullName evidence="2">Uncharacterized protein</fullName>
    </submittedName>
</protein>
<feature type="compositionally biased region" description="Basic residues" evidence="1">
    <location>
        <begin position="7"/>
        <end position="20"/>
    </location>
</feature>
<evidence type="ECO:0000313" key="3">
    <source>
        <dbReference type="Proteomes" id="UP000236742"/>
    </source>
</evidence>
<proteinExistence type="predicted"/>
<feature type="region of interest" description="Disordered" evidence="1">
    <location>
        <begin position="1"/>
        <end position="63"/>
    </location>
</feature>
<gene>
    <name evidence="2" type="ORF">SAMN05421751_106195</name>
</gene>
<organism evidence="2 3">
    <name type="scientific">Jhaorihella thermophila</name>
    <dbReference type="NCBI Taxonomy" id="488547"/>
    <lineage>
        <taxon>Bacteria</taxon>
        <taxon>Pseudomonadati</taxon>
        <taxon>Pseudomonadota</taxon>
        <taxon>Alphaproteobacteria</taxon>
        <taxon>Rhodobacterales</taxon>
        <taxon>Paracoccaceae</taxon>
        <taxon>Jhaorihella</taxon>
    </lineage>
</organism>
<dbReference type="RefSeq" id="WP_235003777.1">
    <property type="nucleotide sequence ID" value="NZ_FNVD01000006.1"/>
</dbReference>
<evidence type="ECO:0000256" key="1">
    <source>
        <dbReference type="SAM" id="MobiDB-lite"/>
    </source>
</evidence>
<accession>A0A1H5VS78</accession>